<keyword evidence="2" id="KW-0812">Transmembrane</keyword>
<dbReference type="Proteomes" id="UP000184139">
    <property type="component" value="Unassembled WGS sequence"/>
</dbReference>
<keyword evidence="4" id="KW-1185">Reference proteome</keyword>
<dbReference type="Gene3D" id="3.40.50.300">
    <property type="entry name" value="P-loop containing nucleotide triphosphate hydrolases"/>
    <property type="match status" value="1"/>
</dbReference>
<organism evidence="3 4">
    <name type="scientific">Desulfofustis glycolicus DSM 9705</name>
    <dbReference type="NCBI Taxonomy" id="1121409"/>
    <lineage>
        <taxon>Bacteria</taxon>
        <taxon>Pseudomonadati</taxon>
        <taxon>Thermodesulfobacteriota</taxon>
        <taxon>Desulfobulbia</taxon>
        <taxon>Desulfobulbales</taxon>
        <taxon>Desulfocapsaceae</taxon>
        <taxon>Desulfofustis</taxon>
    </lineage>
</organism>
<keyword evidence="1 3" id="KW-0808">Transferase</keyword>
<evidence type="ECO:0000256" key="2">
    <source>
        <dbReference type="SAM" id="Phobius"/>
    </source>
</evidence>
<keyword evidence="2" id="KW-0472">Membrane</keyword>
<gene>
    <name evidence="3" type="ORF">SAMN02745124_01790</name>
</gene>
<dbReference type="InterPro" id="IPR026634">
    <property type="entry name" value="TPST-like"/>
</dbReference>
<dbReference type="SUPFAM" id="SSF52540">
    <property type="entry name" value="P-loop containing nucleoside triphosphate hydrolases"/>
    <property type="match status" value="1"/>
</dbReference>
<dbReference type="GO" id="GO:0008476">
    <property type="term" value="F:protein-tyrosine sulfotransferase activity"/>
    <property type="evidence" value="ECO:0007669"/>
    <property type="project" value="InterPro"/>
</dbReference>
<evidence type="ECO:0000313" key="3">
    <source>
        <dbReference type="EMBL" id="SHH77118.1"/>
    </source>
</evidence>
<keyword evidence="2" id="KW-1133">Transmembrane helix</keyword>
<dbReference type="Pfam" id="PF13469">
    <property type="entry name" value="Sulfotransfer_3"/>
    <property type="match status" value="1"/>
</dbReference>
<dbReference type="AlphaFoldDB" id="A0A1M5VPL1"/>
<dbReference type="PANTHER" id="PTHR12788:SF10">
    <property type="entry name" value="PROTEIN-TYROSINE SULFOTRANSFERASE"/>
    <property type="match status" value="1"/>
</dbReference>
<accession>A0A1M5VPL1</accession>
<dbReference type="STRING" id="1121409.SAMN02745124_01790"/>
<name>A0A1M5VPL1_9BACT</name>
<feature type="transmembrane region" description="Helical" evidence="2">
    <location>
        <begin position="289"/>
        <end position="306"/>
    </location>
</feature>
<dbReference type="EMBL" id="FQXS01000009">
    <property type="protein sequence ID" value="SHH77118.1"/>
    <property type="molecule type" value="Genomic_DNA"/>
</dbReference>
<protein>
    <submittedName>
        <fullName evidence="3">Sulfotransferase family protein</fullName>
    </submittedName>
</protein>
<proteinExistence type="predicted"/>
<evidence type="ECO:0000313" key="4">
    <source>
        <dbReference type="Proteomes" id="UP000184139"/>
    </source>
</evidence>
<evidence type="ECO:0000256" key="1">
    <source>
        <dbReference type="ARBA" id="ARBA00022679"/>
    </source>
</evidence>
<reference evidence="3 4" key="1">
    <citation type="submission" date="2016-11" db="EMBL/GenBank/DDBJ databases">
        <authorList>
            <person name="Jaros S."/>
            <person name="Januszkiewicz K."/>
            <person name="Wedrychowicz H."/>
        </authorList>
    </citation>
    <scope>NUCLEOTIDE SEQUENCE [LARGE SCALE GENOMIC DNA]</scope>
    <source>
        <strain evidence="3 4">DSM 9705</strain>
    </source>
</reference>
<dbReference type="PANTHER" id="PTHR12788">
    <property type="entry name" value="PROTEIN-TYROSINE SULFOTRANSFERASE 2"/>
    <property type="match status" value="1"/>
</dbReference>
<dbReference type="InterPro" id="IPR027417">
    <property type="entry name" value="P-loop_NTPase"/>
</dbReference>
<sequence length="321" mass="36923">MTPKTVFIVGVGRSGTSLMQSMIAAHPRVSYLPETAFIRRMVFSSCLQSILKKHGEKVVSKTLAQNNYFVRTGLDASKVVARASARGGLLDVAVYREMLTLYTAKNKTWVGDKDPRAVEFLPLLAAVLPDVHLIQVYRDPRDVLASKKKAAWSRKSHVWKHIFANRVQIAIGSRLGPELFGKKYHEICYEELLAEPEKVLSRLCRNLALEYDHSMLSFGDAARKLVTDQEMSWKKETLGPLLTENREKWKTDLRLREVVLSELCCGEAMAKGGYARDQRNHRLSLKDRLWVLFGWLVIVMGTWPYMKYRHFRVRRVCRRIE</sequence>